<evidence type="ECO:0000256" key="14">
    <source>
        <dbReference type="PIRNR" id="PIRNR006135"/>
    </source>
</evidence>
<reference evidence="15 16" key="1">
    <citation type="submission" date="2016-11" db="EMBL/GenBank/DDBJ databases">
        <authorList>
            <person name="Klemetsen T."/>
        </authorList>
    </citation>
    <scope>NUCLEOTIDE SEQUENCE [LARGE SCALE GENOMIC DNA]</scope>
    <source>
        <strain evidence="15">MT 2528</strain>
    </source>
</reference>
<dbReference type="GO" id="GO:0016301">
    <property type="term" value="F:kinase activity"/>
    <property type="evidence" value="ECO:0007669"/>
    <property type="project" value="UniProtKB-KW"/>
</dbReference>
<evidence type="ECO:0000256" key="11">
    <source>
        <dbReference type="ARBA" id="ARBA00022777"/>
    </source>
</evidence>
<evidence type="ECO:0000256" key="6">
    <source>
        <dbReference type="ARBA" id="ARBA00005159"/>
    </source>
</evidence>
<keyword evidence="8 14" id="KW-0169">Cobalamin biosynthesis</keyword>
<proteinExistence type="inferred from homology"/>
<keyword evidence="12 14" id="KW-0067">ATP-binding</keyword>
<keyword evidence="15" id="KW-0548">Nucleotidyltransferase</keyword>
<dbReference type="PANTHER" id="PTHR34848:SF1">
    <property type="entry name" value="BIFUNCTIONAL ADENOSYLCOBALAMIN BIOSYNTHESIS PROTEIN COBU"/>
    <property type="match status" value="1"/>
</dbReference>
<dbReference type="SUPFAM" id="SSF52540">
    <property type="entry name" value="P-loop containing nucleoside triphosphate hydrolases"/>
    <property type="match status" value="1"/>
</dbReference>
<comment type="catalytic activity">
    <reaction evidence="3">
        <text>adenosylcob(III)inamide + GTP = adenosylcob(III)inamide phosphate + GDP + H(+)</text>
        <dbReference type="Rhea" id="RHEA:15765"/>
        <dbReference type="ChEBI" id="CHEBI:2480"/>
        <dbReference type="ChEBI" id="CHEBI:15378"/>
        <dbReference type="ChEBI" id="CHEBI:37565"/>
        <dbReference type="ChEBI" id="CHEBI:58189"/>
        <dbReference type="ChEBI" id="CHEBI:58502"/>
        <dbReference type="EC" id="2.7.1.156"/>
    </reaction>
</comment>
<comment type="pathway">
    <text evidence="6 14">Cofactor biosynthesis; adenosylcobalamin biosynthesis; adenosylcobalamin from cob(II)yrinate a,c-diamide: step 5/7.</text>
</comment>
<evidence type="ECO:0000256" key="5">
    <source>
        <dbReference type="ARBA" id="ARBA00004692"/>
    </source>
</evidence>
<keyword evidence="10 14" id="KW-0547">Nucleotide-binding</keyword>
<comment type="similarity">
    <text evidence="7 14">Belongs to the CobU/CobP family.</text>
</comment>
<keyword evidence="13 14" id="KW-0342">GTP-binding</keyword>
<evidence type="ECO:0000256" key="8">
    <source>
        <dbReference type="ARBA" id="ARBA00022573"/>
    </source>
</evidence>
<comment type="function">
    <text evidence="4 14">Catalyzes ATP-dependent phosphorylation of adenosylcobinamide and addition of GMP to adenosylcobinamide phosphate.</text>
</comment>
<evidence type="ECO:0000256" key="10">
    <source>
        <dbReference type="ARBA" id="ARBA00022741"/>
    </source>
</evidence>
<comment type="catalytic activity">
    <reaction evidence="2 14">
        <text>adenosylcob(III)inamide phosphate + GTP + H(+) = adenosylcob(III)inamide-GDP + diphosphate</text>
        <dbReference type="Rhea" id="RHEA:22712"/>
        <dbReference type="ChEBI" id="CHEBI:15378"/>
        <dbReference type="ChEBI" id="CHEBI:33019"/>
        <dbReference type="ChEBI" id="CHEBI:37565"/>
        <dbReference type="ChEBI" id="CHEBI:58502"/>
        <dbReference type="ChEBI" id="CHEBI:60487"/>
        <dbReference type="EC" id="2.7.7.62"/>
    </reaction>
</comment>
<evidence type="ECO:0000256" key="9">
    <source>
        <dbReference type="ARBA" id="ARBA00022679"/>
    </source>
</evidence>
<dbReference type="NCBIfam" id="NF004469">
    <property type="entry name" value="PRK05800.1"/>
    <property type="match status" value="1"/>
</dbReference>
<evidence type="ECO:0000256" key="4">
    <source>
        <dbReference type="ARBA" id="ARBA00003889"/>
    </source>
</evidence>
<comment type="catalytic activity">
    <reaction evidence="1 14">
        <text>adenosylcob(III)inamide + ATP = adenosylcob(III)inamide phosphate + ADP + H(+)</text>
        <dbReference type="Rhea" id="RHEA:15769"/>
        <dbReference type="ChEBI" id="CHEBI:2480"/>
        <dbReference type="ChEBI" id="CHEBI:15378"/>
        <dbReference type="ChEBI" id="CHEBI:30616"/>
        <dbReference type="ChEBI" id="CHEBI:58502"/>
        <dbReference type="ChEBI" id="CHEBI:456216"/>
        <dbReference type="EC" id="2.7.1.156"/>
    </reaction>
</comment>
<gene>
    <name evidence="15" type="ORF">MT2528_1722</name>
</gene>
<dbReference type="InterPro" id="IPR003203">
    <property type="entry name" value="CobU/CobP"/>
</dbReference>
<evidence type="ECO:0000256" key="12">
    <source>
        <dbReference type="ARBA" id="ARBA00022840"/>
    </source>
</evidence>
<evidence type="ECO:0000313" key="16">
    <source>
        <dbReference type="Proteomes" id="UP000182660"/>
    </source>
</evidence>
<evidence type="ECO:0000256" key="13">
    <source>
        <dbReference type="ARBA" id="ARBA00023134"/>
    </source>
</evidence>
<accession>A0ABY1HBV0</accession>
<dbReference type="CDD" id="cd00544">
    <property type="entry name" value="CobU"/>
    <property type="match status" value="1"/>
</dbReference>
<protein>
    <recommendedName>
        <fullName evidence="14">Bifunctional adenosylcobalamin biosynthesis protein</fullName>
        <ecNumber evidence="14">2.7.1.156</ecNumber>
        <ecNumber evidence="14">2.7.7.62</ecNumber>
    </recommendedName>
</protein>
<sequence length="184" mass="20221">MIHLVIGGARSGKSVYAETLAGELSQSLGKHCPHKQSTAKKLIYLATATIYDDEMQQRIDLHQQRRDQDWSLVEEPLQLASCLQTLSGTNAVVLIDCMTLWLSNWICSDNFAEFESQRQKFIATLIEFDGDCVIVSNEVGSGIVPMGELSRSFVDHAGWLNQAIAKVSDKSTLVVAGLPLVLKG</sequence>
<evidence type="ECO:0000256" key="3">
    <source>
        <dbReference type="ARBA" id="ARBA00001522"/>
    </source>
</evidence>
<keyword evidence="16" id="KW-1185">Reference proteome</keyword>
<dbReference type="InterPro" id="IPR027417">
    <property type="entry name" value="P-loop_NTPase"/>
</dbReference>
<dbReference type="PIRSF" id="PIRSF006135">
    <property type="entry name" value="CobU"/>
    <property type="match status" value="1"/>
</dbReference>
<evidence type="ECO:0000256" key="7">
    <source>
        <dbReference type="ARBA" id="ARBA00007490"/>
    </source>
</evidence>
<evidence type="ECO:0000313" key="15">
    <source>
        <dbReference type="EMBL" id="SGY89402.1"/>
    </source>
</evidence>
<dbReference type="PANTHER" id="PTHR34848">
    <property type="match status" value="1"/>
</dbReference>
<dbReference type="EMBL" id="FPLJ01000042">
    <property type="protein sequence ID" value="SGY89402.1"/>
    <property type="molecule type" value="Genomic_DNA"/>
</dbReference>
<name>A0ABY1HBV0_9GAMM</name>
<evidence type="ECO:0000256" key="1">
    <source>
        <dbReference type="ARBA" id="ARBA00000312"/>
    </source>
</evidence>
<organism evidence="15 16">
    <name type="scientific">Moritella viscosa</name>
    <dbReference type="NCBI Taxonomy" id="80854"/>
    <lineage>
        <taxon>Bacteria</taxon>
        <taxon>Pseudomonadati</taxon>
        <taxon>Pseudomonadota</taxon>
        <taxon>Gammaproteobacteria</taxon>
        <taxon>Alteromonadales</taxon>
        <taxon>Moritellaceae</taxon>
        <taxon>Moritella</taxon>
    </lineage>
</organism>
<dbReference type="RefSeq" id="WP_075471876.1">
    <property type="nucleotide sequence ID" value="NZ_CAWQZC010000114.1"/>
</dbReference>
<dbReference type="Proteomes" id="UP000182660">
    <property type="component" value="Unassembled WGS sequence"/>
</dbReference>
<dbReference type="Pfam" id="PF02283">
    <property type="entry name" value="CobU"/>
    <property type="match status" value="1"/>
</dbReference>
<dbReference type="Gene3D" id="3.40.50.300">
    <property type="entry name" value="P-loop containing nucleotide triphosphate hydrolases"/>
    <property type="match status" value="1"/>
</dbReference>
<dbReference type="GeneID" id="61295628"/>
<comment type="caution">
    <text evidence="15">The sequence shown here is derived from an EMBL/GenBank/DDBJ whole genome shotgun (WGS) entry which is preliminary data.</text>
</comment>
<keyword evidence="11 14" id="KW-0418">Kinase</keyword>
<comment type="pathway">
    <text evidence="5 14">Cofactor biosynthesis; adenosylcobalamin biosynthesis; adenosylcobalamin from cob(II)yrinate a,c-diamide: step 6/7.</text>
</comment>
<dbReference type="GO" id="GO:0016779">
    <property type="term" value="F:nucleotidyltransferase activity"/>
    <property type="evidence" value="ECO:0007669"/>
    <property type="project" value="UniProtKB-KW"/>
</dbReference>
<dbReference type="EC" id="2.7.1.156" evidence="14"/>
<evidence type="ECO:0000256" key="2">
    <source>
        <dbReference type="ARBA" id="ARBA00000711"/>
    </source>
</evidence>
<dbReference type="EC" id="2.7.7.62" evidence="14"/>
<keyword evidence="9 14" id="KW-0808">Transferase</keyword>